<evidence type="ECO:0000256" key="6">
    <source>
        <dbReference type="SAM" id="Phobius"/>
    </source>
</evidence>
<dbReference type="AlphaFoldDB" id="A0A939B6G7"/>
<evidence type="ECO:0000256" key="1">
    <source>
        <dbReference type="ARBA" id="ARBA00004141"/>
    </source>
</evidence>
<dbReference type="Pfam" id="PF04138">
    <property type="entry name" value="GtrA_DPMS_TM"/>
    <property type="match status" value="1"/>
</dbReference>
<sequence>MLFNRETFFEIVRFGIVGVVATALHYGIYWLLNDLMNVNVAYTLGYFISFVVNYLLSARFTFRRKKSVKNGLGFGVAHVFNYLLQICLLNLFIWLGVSKSLAPVPVYCIAIPTNFLIVRFVFRKLG</sequence>
<keyword evidence="3 6" id="KW-0812">Transmembrane</keyword>
<keyword evidence="5 6" id="KW-0472">Membrane</keyword>
<keyword evidence="4 6" id="KW-1133">Transmembrane helix</keyword>
<name>A0A939B6G7_9BACT</name>
<dbReference type="InterPro" id="IPR051401">
    <property type="entry name" value="GtrA_CellWall_Glycosyl"/>
</dbReference>
<reference evidence="8" key="1">
    <citation type="submission" date="2020-08" db="EMBL/GenBank/DDBJ databases">
        <authorList>
            <person name="Cejkova D."/>
            <person name="Kubasova T."/>
            <person name="Jahodarova E."/>
            <person name="Rychlik I."/>
        </authorList>
    </citation>
    <scope>NUCLEOTIDE SEQUENCE</scope>
    <source>
        <strain evidence="8">An824</strain>
    </source>
</reference>
<dbReference type="GO" id="GO:0000271">
    <property type="term" value="P:polysaccharide biosynthetic process"/>
    <property type="evidence" value="ECO:0007669"/>
    <property type="project" value="InterPro"/>
</dbReference>
<evidence type="ECO:0000313" key="8">
    <source>
        <dbReference type="EMBL" id="MBM6672507.1"/>
    </source>
</evidence>
<comment type="similarity">
    <text evidence="2">Belongs to the GtrA family.</text>
</comment>
<feature type="transmembrane region" description="Helical" evidence="6">
    <location>
        <begin position="44"/>
        <end position="62"/>
    </location>
</feature>
<dbReference type="PANTHER" id="PTHR38459:SF1">
    <property type="entry name" value="PROPHAGE BACTOPRENOL-LINKED GLUCOSE TRANSLOCASE HOMOLOG"/>
    <property type="match status" value="1"/>
</dbReference>
<reference evidence="8" key="2">
    <citation type="journal article" date="2021" name="Sci. Rep.">
        <title>The distribution of antibiotic resistance genes in chicken gut microbiota commensals.</title>
        <authorList>
            <person name="Juricova H."/>
            <person name="Matiasovicova J."/>
            <person name="Kubasova T."/>
            <person name="Cejkova D."/>
            <person name="Rychlik I."/>
        </authorList>
    </citation>
    <scope>NUCLEOTIDE SEQUENCE</scope>
    <source>
        <strain evidence="8">An824</strain>
    </source>
</reference>
<comment type="subcellular location">
    <subcellularLocation>
        <location evidence="1">Membrane</location>
        <topology evidence="1">Multi-pass membrane protein</topology>
    </subcellularLocation>
</comment>
<organism evidence="8 9">
    <name type="scientific">Marseilla massiliensis</name>
    <dbReference type="NCBI Taxonomy" id="1841864"/>
    <lineage>
        <taxon>Bacteria</taxon>
        <taxon>Pseudomonadati</taxon>
        <taxon>Bacteroidota</taxon>
        <taxon>Bacteroidia</taxon>
        <taxon>Bacteroidales</taxon>
        <taxon>Prevotellaceae</taxon>
        <taxon>Marseilla</taxon>
    </lineage>
</organism>
<evidence type="ECO:0000256" key="5">
    <source>
        <dbReference type="ARBA" id="ARBA00023136"/>
    </source>
</evidence>
<protein>
    <submittedName>
        <fullName evidence="8">GtrA family protein</fullName>
    </submittedName>
</protein>
<evidence type="ECO:0000256" key="3">
    <source>
        <dbReference type="ARBA" id="ARBA00022692"/>
    </source>
</evidence>
<evidence type="ECO:0000256" key="4">
    <source>
        <dbReference type="ARBA" id="ARBA00022989"/>
    </source>
</evidence>
<gene>
    <name evidence="8" type="ORF">H6A34_01185</name>
</gene>
<feature type="transmembrane region" description="Helical" evidence="6">
    <location>
        <begin position="101"/>
        <end position="122"/>
    </location>
</feature>
<dbReference type="GO" id="GO:0005886">
    <property type="term" value="C:plasma membrane"/>
    <property type="evidence" value="ECO:0007669"/>
    <property type="project" value="TreeGrafter"/>
</dbReference>
<evidence type="ECO:0000256" key="2">
    <source>
        <dbReference type="ARBA" id="ARBA00009399"/>
    </source>
</evidence>
<keyword evidence="9" id="KW-1185">Reference proteome</keyword>
<dbReference type="RefSeq" id="WP_021948932.1">
    <property type="nucleotide sequence ID" value="NZ_JACJJG010000002.1"/>
</dbReference>
<dbReference type="EMBL" id="JACJJG010000002">
    <property type="protein sequence ID" value="MBM6672507.1"/>
    <property type="molecule type" value="Genomic_DNA"/>
</dbReference>
<feature type="transmembrane region" description="Helical" evidence="6">
    <location>
        <begin position="74"/>
        <end position="95"/>
    </location>
</feature>
<evidence type="ECO:0000313" key="9">
    <source>
        <dbReference type="Proteomes" id="UP000706891"/>
    </source>
</evidence>
<comment type="caution">
    <text evidence="8">The sequence shown here is derived from an EMBL/GenBank/DDBJ whole genome shotgun (WGS) entry which is preliminary data.</text>
</comment>
<dbReference type="InterPro" id="IPR007267">
    <property type="entry name" value="GtrA_DPMS_TM"/>
</dbReference>
<dbReference type="PANTHER" id="PTHR38459">
    <property type="entry name" value="PROPHAGE BACTOPRENOL-LINKED GLUCOSE TRANSLOCASE HOMOLOG"/>
    <property type="match status" value="1"/>
</dbReference>
<evidence type="ECO:0000259" key="7">
    <source>
        <dbReference type="Pfam" id="PF04138"/>
    </source>
</evidence>
<feature type="domain" description="GtrA/DPMS transmembrane" evidence="7">
    <location>
        <begin position="13"/>
        <end position="121"/>
    </location>
</feature>
<dbReference type="Proteomes" id="UP000706891">
    <property type="component" value="Unassembled WGS sequence"/>
</dbReference>
<accession>A0A939B6G7</accession>
<proteinExistence type="inferred from homology"/>
<feature type="transmembrane region" description="Helical" evidence="6">
    <location>
        <begin position="12"/>
        <end position="32"/>
    </location>
</feature>